<dbReference type="PANTHER" id="PTHR23290:SF0">
    <property type="entry name" value="RRNA N6-ADENOSINE-METHYLTRANSFERASE METTL5"/>
    <property type="match status" value="1"/>
</dbReference>
<accession>A0A7R9BHH8</accession>
<protein>
    <recommendedName>
        <fullName evidence="2">Methyltransferase-like protein 5</fullName>
    </recommendedName>
</protein>
<dbReference type="GO" id="GO:0003676">
    <property type="term" value="F:nucleic acid binding"/>
    <property type="evidence" value="ECO:0007669"/>
    <property type="project" value="InterPro"/>
</dbReference>
<dbReference type="PANTHER" id="PTHR23290">
    <property type="entry name" value="RRNA N6-ADENOSINE-METHYLTRANSFERASE METTL5"/>
    <property type="match status" value="1"/>
</dbReference>
<gene>
    <name evidence="4" type="ORF">NMOB1V02_LOCUS2231</name>
</gene>
<dbReference type="GO" id="GO:0008757">
    <property type="term" value="F:S-adenosylmethionine-dependent methyltransferase activity"/>
    <property type="evidence" value="ECO:0007669"/>
    <property type="project" value="UniProtKB-ARBA"/>
</dbReference>
<evidence type="ECO:0000313" key="4">
    <source>
        <dbReference type="EMBL" id="CAD7274399.1"/>
    </source>
</evidence>
<evidence type="ECO:0000313" key="5">
    <source>
        <dbReference type="Proteomes" id="UP000678499"/>
    </source>
</evidence>
<dbReference type="CDD" id="cd02440">
    <property type="entry name" value="AdoMet_MTases"/>
    <property type="match status" value="1"/>
</dbReference>
<organism evidence="4">
    <name type="scientific">Notodromas monacha</name>
    <dbReference type="NCBI Taxonomy" id="399045"/>
    <lineage>
        <taxon>Eukaryota</taxon>
        <taxon>Metazoa</taxon>
        <taxon>Ecdysozoa</taxon>
        <taxon>Arthropoda</taxon>
        <taxon>Crustacea</taxon>
        <taxon>Oligostraca</taxon>
        <taxon>Ostracoda</taxon>
        <taxon>Podocopa</taxon>
        <taxon>Podocopida</taxon>
        <taxon>Cypridocopina</taxon>
        <taxon>Cypridoidea</taxon>
        <taxon>Cyprididae</taxon>
        <taxon>Notodromas</taxon>
    </lineage>
</organism>
<dbReference type="Pfam" id="PF05175">
    <property type="entry name" value="MTS"/>
    <property type="match status" value="1"/>
</dbReference>
<dbReference type="Proteomes" id="UP000678499">
    <property type="component" value="Unassembled WGS sequence"/>
</dbReference>
<dbReference type="EMBL" id="OA882282">
    <property type="protein sequence ID" value="CAD7274399.1"/>
    <property type="molecule type" value="Genomic_DNA"/>
</dbReference>
<dbReference type="PRINTS" id="PR00507">
    <property type="entry name" value="N12N6MTFRASE"/>
</dbReference>
<comment type="similarity">
    <text evidence="1">Belongs to the methyltransferase superfamily. PrmA family.</text>
</comment>
<dbReference type="InterPro" id="IPR002052">
    <property type="entry name" value="DNA_methylase_N6_adenine_CS"/>
</dbReference>
<name>A0A7R9BHH8_9CRUS</name>
<dbReference type="GO" id="GO:0032259">
    <property type="term" value="P:methylation"/>
    <property type="evidence" value="ECO:0007669"/>
    <property type="project" value="InterPro"/>
</dbReference>
<evidence type="ECO:0000259" key="3">
    <source>
        <dbReference type="Pfam" id="PF05175"/>
    </source>
</evidence>
<evidence type="ECO:0000256" key="1">
    <source>
        <dbReference type="ARBA" id="ARBA00009741"/>
    </source>
</evidence>
<dbReference type="InterPro" id="IPR029063">
    <property type="entry name" value="SAM-dependent_MTases_sf"/>
</dbReference>
<dbReference type="EMBL" id="CAJPEX010000245">
    <property type="protein sequence ID" value="CAG0914551.1"/>
    <property type="molecule type" value="Genomic_DNA"/>
</dbReference>
<dbReference type="Gene3D" id="3.40.50.150">
    <property type="entry name" value="Vaccinia Virus protein VP39"/>
    <property type="match status" value="1"/>
</dbReference>
<reference evidence="4" key="1">
    <citation type="submission" date="2020-11" db="EMBL/GenBank/DDBJ databases">
        <authorList>
            <person name="Tran Van P."/>
        </authorList>
    </citation>
    <scope>NUCLEOTIDE SEQUENCE</scope>
</reference>
<sequence>MKRRKYVEGILQQIRGFCNPRVELEQYVTPSEIAASMLATIDEQFDDIAGRRVADLGTGTGVLAMGCTALDADYVIGVDVDADALRVARENVQDFDFGVDFLLADVTKLSAIMKQRFDTVVMNPPFGTKNNIGADVRFLEAALSVGEVVYSLHKTSTRNFVRKVCEQRGASVEFLAELRYDLPKTYKFHRRNSVDIQVDFIRVENRSFPPVN</sequence>
<feature type="domain" description="Methyltransferase small" evidence="3">
    <location>
        <begin position="44"/>
        <end position="135"/>
    </location>
</feature>
<evidence type="ECO:0000256" key="2">
    <source>
        <dbReference type="ARBA" id="ARBA00041374"/>
    </source>
</evidence>
<dbReference type="SUPFAM" id="SSF53335">
    <property type="entry name" value="S-adenosyl-L-methionine-dependent methyltransferases"/>
    <property type="match status" value="1"/>
</dbReference>
<proteinExistence type="inferred from homology"/>
<dbReference type="AlphaFoldDB" id="A0A7R9BHH8"/>
<dbReference type="InterPro" id="IPR051720">
    <property type="entry name" value="rRNA_MeTrfase/Polyamine_Synth"/>
</dbReference>
<keyword evidence="5" id="KW-1185">Reference proteome</keyword>
<dbReference type="PROSITE" id="PS00092">
    <property type="entry name" value="N6_MTASE"/>
    <property type="match status" value="1"/>
</dbReference>
<dbReference type="InterPro" id="IPR007848">
    <property type="entry name" value="Small_mtfrase_dom"/>
</dbReference>
<dbReference type="OrthoDB" id="419617at2759"/>